<dbReference type="GO" id="GO:0072659">
    <property type="term" value="P:protein localization to plasma membrane"/>
    <property type="evidence" value="ECO:0007669"/>
    <property type="project" value="TreeGrafter"/>
</dbReference>
<evidence type="ECO:0000259" key="2">
    <source>
        <dbReference type="Pfam" id="PF01145"/>
    </source>
</evidence>
<dbReference type="GO" id="GO:0031410">
    <property type="term" value="C:cytoplasmic vesicle"/>
    <property type="evidence" value="ECO:0007669"/>
    <property type="project" value="TreeGrafter"/>
</dbReference>
<gene>
    <name evidence="3" type="ORF">EB796_010073</name>
</gene>
<organism evidence="3 4">
    <name type="scientific">Bugula neritina</name>
    <name type="common">Brown bryozoan</name>
    <name type="synonym">Sertularia neritina</name>
    <dbReference type="NCBI Taxonomy" id="10212"/>
    <lineage>
        <taxon>Eukaryota</taxon>
        <taxon>Metazoa</taxon>
        <taxon>Spiralia</taxon>
        <taxon>Lophotrochozoa</taxon>
        <taxon>Bryozoa</taxon>
        <taxon>Gymnolaemata</taxon>
        <taxon>Cheilostomatida</taxon>
        <taxon>Flustrina</taxon>
        <taxon>Buguloidea</taxon>
        <taxon>Bugulidae</taxon>
        <taxon>Bugula</taxon>
    </lineage>
</organism>
<dbReference type="EMBL" id="VXIV02001585">
    <property type="protein sequence ID" value="KAF6031611.1"/>
    <property type="molecule type" value="Genomic_DNA"/>
</dbReference>
<comment type="similarity">
    <text evidence="1">Belongs to the band 7/mec-2 family. Flotillin subfamily.</text>
</comment>
<dbReference type="GO" id="GO:0002020">
    <property type="term" value="F:protease binding"/>
    <property type="evidence" value="ECO:0007669"/>
    <property type="project" value="TreeGrafter"/>
</dbReference>
<dbReference type="OrthoDB" id="6080404at2759"/>
<protein>
    <submittedName>
        <fullName evidence="3">FLOT2</fullName>
    </submittedName>
</protein>
<dbReference type="InterPro" id="IPR001107">
    <property type="entry name" value="Band_7"/>
</dbReference>
<accession>A0A7J7K0X9</accession>
<dbReference type="PANTHER" id="PTHR13806:SF46">
    <property type="entry name" value="FLOTILLIN-1-RELATED"/>
    <property type="match status" value="1"/>
</dbReference>
<sequence>MGIEILSFTIRDVSDNVEYLSSLGRAQTAVVIKNADIAKAEAERDATIRNKACFRVNVLIVIQQLYNLYKQCDIYLQKQYKM</sequence>
<evidence type="ECO:0000313" key="3">
    <source>
        <dbReference type="EMBL" id="KAF6031611.1"/>
    </source>
</evidence>
<dbReference type="PANTHER" id="PTHR13806">
    <property type="entry name" value="FLOTILLIN-RELATED"/>
    <property type="match status" value="1"/>
</dbReference>
<evidence type="ECO:0000256" key="1">
    <source>
        <dbReference type="RuleBase" id="RU366054"/>
    </source>
</evidence>
<dbReference type="AlphaFoldDB" id="A0A7J7K0X9"/>
<evidence type="ECO:0000313" key="4">
    <source>
        <dbReference type="Proteomes" id="UP000593567"/>
    </source>
</evidence>
<dbReference type="GO" id="GO:0045661">
    <property type="term" value="P:regulation of myoblast differentiation"/>
    <property type="evidence" value="ECO:0007669"/>
    <property type="project" value="TreeGrafter"/>
</dbReference>
<dbReference type="InterPro" id="IPR027705">
    <property type="entry name" value="Flotillin_fam"/>
</dbReference>
<dbReference type="Pfam" id="PF01145">
    <property type="entry name" value="Band_7"/>
    <property type="match status" value="1"/>
</dbReference>
<keyword evidence="4" id="KW-1185">Reference proteome</keyword>
<feature type="domain" description="Band 7" evidence="2">
    <location>
        <begin position="1"/>
        <end position="44"/>
    </location>
</feature>
<name>A0A7J7K0X9_BUGNE</name>
<dbReference type="GO" id="GO:0016600">
    <property type="term" value="C:flotillin complex"/>
    <property type="evidence" value="ECO:0007669"/>
    <property type="project" value="TreeGrafter"/>
</dbReference>
<reference evidence="3" key="1">
    <citation type="submission" date="2020-06" db="EMBL/GenBank/DDBJ databases">
        <title>Draft genome of Bugula neritina, a colonial animal packing powerful symbionts and potential medicines.</title>
        <authorList>
            <person name="Rayko M."/>
        </authorList>
    </citation>
    <scope>NUCLEOTIDE SEQUENCE [LARGE SCALE GENOMIC DNA]</scope>
    <source>
        <strain evidence="3">Kwan_BN1</strain>
    </source>
</reference>
<dbReference type="Proteomes" id="UP000593567">
    <property type="component" value="Unassembled WGS sequence"/>
</dbReference>
<proteinExistence type="inferred from homology"/>
<comment type="caution">
    <text evidence="3">The sequence shown here is derived from an EMBL/GenBank/DDBJ whole genome shotgun (WGS) entry which is preliminary data.</text>
</comment>